<dbReference type="OrthoDB" id="9788332at2"/>
<dbReference type="Pfam" id="PF09912">
    <property type="entry name" value="DUF2141"/>
    <property type="match status" value="1"/>
</dbReference>
<proteinExistence type="predicted"/>
<dbReference type="AlphaFoldDB" id="A0A371K6Y2"/>
<name>A0A371K6Y2_9GAMM</name>
<reference evidence="1 2" key="1">
    <citation type="submission" date="2018-08" db="EMBL/GenBank/DDBJ databases">
        <title>Lysobacter sp. zong2l5, whole genome shotgun sequence.</title>
        <authorList>
            <person name="Zhang X."/>
            <person name="Feng G."/>
            <person name="Zhu H."/>
        </authorList>
    </citation>
    <scope>NUCLEOTIDE SEQUENCE [LARGE SCALE GENOMIC DNA]</scope>
    <source>
        <strain evidence="2">zong2l5</strain>
    </source>
</reference>
<evidence type="ECO:0000313" key="2">
    <source>
        <dbReference type="Proteomes" id="UP000264492"/>
    </source>
</evidence>
<comment type="caution">
    <text evidence="1">The sequence shown here is derived from an EMBL/GenBank/DDBJ whole genome shotgun (WGS) entry which is preliminary data.</text>
</comment>
<accession>A0A371K6Y2</accession>
<sequence length="112" mass="11972">MRVDVSGVRGDHGFIIGTLCKEGEAFPSGCTRTARAKAADGVVSLDFKGLAQGDYALALYHDENDNSRLELGAEGIGFSNNANLAKAAPQFDASRIKVNGATRIRVRIRYSI</sequence>
<protein>
    <submittedName>
        <fullName evidence="1">DUF2141 domain-containing protein</fullName>
    </submittedName>
</protein>
<organism evidence="1 2">
    <name type="scientific">Lysobacter silvisoli</name>
    <dbReference type="NCBI Taxonomy" id="2293254"/>
    <lineage>
        <taxon>Bacteria</taxon>
        <taxon>Pseudomonadati</taxon>
        <taxon>Pseudomonadota</taxon>
        <taxon>Gammaproteobacteria</taxon>
        <taxon>Lysobacterales</taxon>
        <taxon>Lysobacteraceae</taxon>
        <taxon>Lysobacter</taxon>
    </lineage>
</organism>
<dbReference type="Proteomes" id="UP000264492">
    <property type="component" value="Unassembled WGS sequence"/>
</dbReference>
<dbReference type="EMBL" id="QTSU01000001">
    <property type="protein sequence ID" value="RDZ29709.1"/>
    <property type="molecule type" value="Genomic_DNA"/>
</dbReference>
<gene>
    <name evidence="1" type="ORF">DX914_05765</name>
</gene>
<evidence type="ECO:0000313" key="1">
    <source>
        <dbReference type="EMBL" id="RDZ29709.1"/>
    </source>
</evidence>
<keyword evidence="2" id="KW-1185">Reference proteome</keyword>
<dbReference type="InterPro" id="IPR018673">
    <property type="entry name" value="DUF2141"/>
</dbReference>